<evidence type="ECO:0000313" key="1">
    <source>
        <dbReference type="EMBL" id="GJS97552.1"/>
    </source>
</evidence>
<dbReference type="EMBL" id="BQNB010011972">
    <property type="protein sequence ID" value="GJS97552.1"/>
    <property type="molecule type" value="Genomic_DNA"/>
</dbReference>
<keyword evidence="2" id="KW-1185">Reference proteome</keyword>
<evidence type="ECO:0000313" key="2">
    <source>
        <dbReference type="Proteomes" id="UP001151760"/>
    </source>
</evidence>
<accession>A0ABQ5A8F2</accession>
<comment type="caution">
    <text evidence="1">The sequence shown here is derived from an EMBL/GenBank/DDBJ whole genome shotgun (WGS) entry which is preliminary data.</text>
</comment>
<gene>
    <name evidence="1" type="ORF">Tco_0804520</name>
</gene>
<reference evidence="1" key="1">
    <citation type="journal article" date="2022" name="Int. J. Mol. Sci.">
        <title>Draft Genome of Tanacetum Coccineum: Genomic Comparison of Closely Related Tanacetum-Family Plants.</title>
        <authorList>
            <person name="Yamashiro T."/>
            <person name="Shiraishi A."/>
            <person name="Nakayama K."/>
            <person name="Satake H."/>
        </authorList>
    </citation>
    <scope>NUCLEOTIDE SEQUENCE</scope>
</reference>
<proteinExistence type="predicted"/>
<dbReference type="Proteomes" id="UP001151760">
    <property type="component" value="Unassembled WGS sequence"/>
</dbReference>
<reference evidence="1" key="2">
    <citation type="submission" date="2022-01" db="EMBL/GenBank/DDBJ databases">
        <authorList>
            <person name="Yamashiro T."/>
            <person name="Shiraishi A."/>
            <person name="Satake H."/>
            <person name="Nakayama K."/>
        </authorList>
    </citation>
    <scope>NUCLEOTIDE SEQUENCE</scope>
</reference>
<organism evidence="1 2">
    <name type="scientific">Tanacetum coccineum</name>
    <dbReference type="NCBI Taxonomy" id="301880"/>
    <lineage>
        <taxon>Eukaryota</taxon>
        <taxon>Viridiplantae</taxon>
        <taxon>Streptophyta</taxon>
        <taxon>Embryophyta</taxon>
        <taxon>Tracheophyta</taxon>
        <taxon>Spermatophyta</taxon>
        <taxon>Magnoliopsida</taxon>
        <taxon>eudicotyledons</taxon>
        <taxon>Gunneridae</taxon>
        <taxon>Pentapetalae</taxon>
        <taxon>asterids</taxon>
        <taxon>campanulids</taxon>
        <taxon>Asterales</taxon>
        <taxon>Asteraceae</taxon>
        <taxon>Asteroideae</taxon>
        <taxon>Anthemideae</taxon>
        <taxon>Anthemidinae</taxon>
        <taxon>Tanacetum</taxon>
    </lineage>
</organism>
<name>A0ABQ5A8F2_9ASTR</name>
<sequence>MNYYRPPPVQLAVLDLQRVLASLICTTKKSAYIEINSLSQVPAAVDKYLGSSLGDALQKTKEEQAEKQQMPKYSVKSSDEVALDEYDQKSALFQTMTESKSFNKHPTHKALYHALMESLLVDEEGMDQGVVDLLKQKKR</sequence>
<protein>
    <submittedName>
        <fullName evidence="1">Uncharacterized protein</fullName>
    </submittedName>
</protein>